<dbReference type="Pfam" id="PF13585">
    <property type="entry name" value="CHU_C"/>
    <property type="match status" value="1"/>
</dbReference>
<dbReference type="RefSeq" id="WP_159445041.1">
    <property type="nucleotide sequence ID" value="NZ_AP017422.1"/>
</dbReference>
<evidence type="ECO:0000313" key="3">
    <source>
        <dbReference type="EMBL" id="SIS60329.1"/>
    </source>
</evidence>
<dbReference type="PROSITE" id="PS50093">
    <property type="entry name" value="PKD"/>
    <property type="match status" value="3"/>
</dbReference>
<dbReference type="SMART" id="SM00089">
    <property type="entry name" value="PKD"/>
    <property type="match status" value="4"/>
</dbReference>
<dbReference type="InterPro" id="IPR000601">
    <property type="entry name" value="PKD_dom"/>
</dbReference>
<feature type="domain" description="PKD" evidence="2">
    <location>
        <begin position="618"/>
        <end position="649"/>
    </location>
</feature>
<evidence type="ECO:0000259" key="2">
    <source>
        <dbReference type="PROSITE" id="PS50093"/>
    </source>
</evidence>
<organism evidence="3 4">
    <name type="scientific">Filimonas lacunae</name>
    <dbReference type="NCBI Taxonomy" id="477680"/>
    <lineage>
        <taxon>Bacteria</taxon>
        <taxon>Pseudomonadati</taxon>
        <taxon>Bacteroidota</taxon>
        <taxon>Chitinophagia</taxon>
        <taxon>Chitinophagales</taxon>
        <taxon>Chitinophagaceae</taxon>
        <taxon>Filimonas</taxon>
    </lineage>
</organism>
<evidence type="ECO:0000256" key="1">
    <source>
        <dbReference type="SAM" id="SignalP"/>
    </source>
</evidence>
<dbReference type="Pfam" id="PF17517">
    <property type="entry name" value="IgGFc_binding"/>
    <property type="match status" value="1"/>
</dbReference>
<dbReference type="InterPro" id="IPR026341">
    <property type="entry name" value="T9SS_type_B"/>
</dbReference>
<dbReference type="CDD" id="cd00146">
    <property type="entry name" value="PKD"/>
    <property type="match status" value="2"/>
</dbReference>
<evidence type="ECO:0000313" key="4">
    <source>
        <dbReference type="Proteomes" id="UP000186917"/>
    </source>
</evidence>
<dbReference type="InterPro" id="IPR022409">
    <property type="entry name" value="PKD/Chitinase_dom"/>
</dbReference>
<sequence length="1010" mass="110434">MRNERVSFVIVFLLSLVCIFSVQAQNFTNKGKEFWVGYGNNYLFDHDARADDSKNTQEMVLYLTADEPAVVEVSIPGTTYRKVYNVPANTSLPTEPLPKSGAEDCRITDEGLFTKNVHIVSNVPVVVFEHTYGNFSSGGSMLLPVEVYGYTYFAQNTRQLKADGFYSWFYIVASEDNTTVSITPKLKTKNGHDARQAFTVNLKKGEIYNVMAENNAGTDMSGSKIQSLPGSDGNCHRIAVFSGSSRTGLEVDQNILGGGGSDFMMVQGFPVSAWGSKYLTAPTSTTLGAANVKQNGYRVYVRDPNTTVKRNGVTLTGLQQTSYYEFKSATADYITADQPISVSQFIFSQDVVGRQAGDDGDPEMFYLTPLEQAIDHVIFYSNQTENIEKNFLTLIIPESGMASLLLDGSNSFDASYPHPNLSGYRVVVKELPITPMQHSIISDTLFTAITYGLGNYESYGYNAGAYVSNLAAIPEIKPVNRNGVYDYVCSKTPFSLSLKTFYQPTSLTIHFSMVNNVTPATDVTINNPVASATTVINGITYYTYDIPDQYQFNTGGEYSLPVSIADPTIDNCKKSEIVNILIPVVQGPSVDFSVQPVCVSESAQFTYIPISTDAHFSKWNFGDGTENTVDVNPLKKYNTDGNYDVKLQVIRDYDGCWGDTVKSVEIKPLPVVDFTMPDVICMPEGKAVMQQKVTLKGVEPAVMNLQWTFGDGSAVATEKQPEHTYASKGNYDVKLIATVNGCTDSLTKTLPVTAFNDKPIADFAFSDTAYCLGEQTRLGNLSTVNAALATSWQWQLGNGETDTVREPSTVYATAKAYSVTLTVNNGGCISDPVKKDVRVYALPVVEAGSDVIIDAGNTATLQGQVSSDVTSFKWTPDIALSSDNVLYPVASPKTSQVYYLTATNRVGCINSDSVLVKVYNDIKIPNIFTPNGDGINDVWDIKGLQDYSRANISIFNRWGQLVYHVSGNYYKPWNGAGSNGSVLPAGIYYYILEPNANGYGKLTGSVTIVR</sequence>
<dbReference type="Gene3D" id="2.60.40.10">
    <property type="entry name" value="Immunoglobulins"/>
    <property type="match status" value="3"/>
</dbReference>
<dbReference type="STRING" id="477680.SAMN05421788_101163"/>
<feature type="signal peptide" evidence="1">
    <location>
        <begin position="1"/>
        <end position="24"/>
    </location>
</feature>
<protein>
    <submittedName>
        <fullName evidence="3">Gliding motility-associated C-terminal domain-containing protein</fullName>
    </submittedName>
</protein>
<dbReference type="PANTHER" id="PTHR46534:SF1">
    <property type="entry name" value="IGGFC-BINDING PROTEIN N-TERMINAL DOMAIN-CONTAINING PROTEIN"/>
    <property type="match status" value="1"/>
</dbReference>
<feature type="chain" id="PRO_5012207585" evidence="1">
    <location>
        <begin position="25"/>
        <end position="1010"/>
    </location>
</feature>
<dbReference type="AlphaFoldDB" id="A0A1N7KFN3"/>
<feature type="domain" description="PKD" evidence="2">
    <location>
        <begin position="699"/>
        <end position="738"/>
    </location>
</feature>
<dbReference type="NCBIfam" id="TIGR04131">
    <property type="entry name" value="Bac_Flav_CTERM"/>
    <property type="match status" value="1"/>
</dbReference>
<reference evidence="4" key="1">
    <citation type="submission" date="2017-01" db="EMBL/GenBank/DDBJ databases">
        <authorList>
            <person name="Varghese N."/>
            <person name="Submissions S."/>
        </authorList>
    </citation>
    <scope>NUCLEOTIDE SEQUENCE [LARGE SCALE GENOMIC DNA]</scope>
    <source>
        <strain evidence="4">DSM 21054</strain>
    </source>
</reference>
<dbReference type="InterPro" id="IPR013783">
    <property type="entry name" value="Ig-like_fold"/>
</dbReference>
<keyword evidence="4" id="KW-1185">Reference proteome</keyword>
<feature type="domain" description="PKD" evidence="2">
    <location>
        <begin position="759"/>
        <end position="825"/>
    </location>
</feature>
<dbReference type="SUPFAM" id="SSF49299">
    <property type="entry name" value="PKD domain"/>
    <property type="match status" value="3"/>
</dbReference>
<dbReference type="Proteomes" id="UP000186917">
    <property type="component" value="Unassembled WGS sequence"/>
</dbReference>
<proteinExistence type="predicted"/>
<keyword evidence="1" id="KW-0732">Signal</keyword>
<dbReference type="PANTHER" id="PTHR46534">
    <property type="entry name" value="IGGFC_BINDING DOMAIN-CONTAINING PROTEIN"/>
    <property type="match status" value="1"/>
</dbReference>
<dbReference type="InterPro" id="IPR035986">
    <property type="entry name" value="PKD_dom_sf"/>
</dbReference>
<name>A0A1N7KFN3_9BACT</name>
<dbReference type="EMBL" id="FTOR01000001">
    <property type="protein sequence ID" value="SIS60329.1"/>
    <property type="molecule type" value="Genomic_DNA"/>
</dbReference>
<dbReference type="Pfam" id="PF18911">
    <property type="entry name" value="PKD_4"/>
    <property type="match status" value="3"/>
</dbReference>
<dbReference type="InterPro" id="IPR035234">
    <property type="entry name" value="IgGFc-bd_N"/>
</dbReference>
<accession>A0A1N7KFN3</accession>
<gene>
    <name evidence="3" type="ORF">SAMN05421788_101163</name>
</gene>